<gene>
    <name evidence="2" type="ORF">FLAG1_11699</name>
</gene>
<comment type="caution">
    <text evidence="2">The sequence shown here is derived from an EMBL/GenBank/DDBJ whole genome shotgun (WGS) entry which is preliminary data.</text>
</comment>
<dbReference type="Pfam" id="PF24494">
    <property type="entry name" value="DUF7587"/>
    <property type="match status" value="1"/>
</dbReference>
<dbReference type="EMBL" id="JXCE01001010">
    <property type="protein sequence ID" value="KPA35589.1"/>
    <property type="molecule type" value="Genomic_DNA"/>
</dbReference>
<proteinExistence type="predicted"/>
<evidence type="ECO:0000259" key="1">
    <source>
        <dbReference type="Pfam" id="PF24494"/>
    </source>
</evidence>
<protein>
    <recommendedName>
        <fullName evidence="1">DUF7587 domain-containing protein</fullName>
    </recommendedName>
</protein>
<feature type="domain" description="DUF7587" evidence="1">
    <location>
        <begin position="270"/>
        <end position="394"/>
    </location>
</feature>
<dbReference type="AlphaFoldDB" id="A0A0M9ELM8"/>
<accession>A0A0M9ELM8</accession>
<name>A0A0M9ELM8_FUSLA</name>
<evidence type="ECO:0000313" key="3">
    <source>
        <dbReference type="Proteomes" id="UP000037904"/>
    </source>
</evidence>
<dbReference type="Proteomes" id="UP000037904">
    <property type="component" value="Unassembled WGS sequence"/>
</dbReference>
<organism evidence="2 3">
    <name type="scientific">Fusarium langsethiae</name>
    <dbReference type="NCBI Taxonomy" id="179993"/>
    <lineage>
        <taxon>Eukaryota</taxon>
        <taxon>Fungi</taxon>
        <taxon>Dikarya</taxon>
        <taxon>Ascomycota</taxon>
        <taxon>Pezizomycotina</taxon>
        <taxon>Sordariomycetes</taxon>
        <taxon>Hypocreomycetidae</taxon>
        <taxon>Hypocreales</taxon>
        <taxon>Nectriaceae</taxon>
        <taxon>Fusarium</taxon>
    </lineage>
</organism>
<sequence length="575" mass="64438">MGESTVTTGAGLGDVANLIAGLSIADHPKVNNRSRLSQSTLTKAINNLNHVATATCLQGQQVLASASDAHIASSGAVAEICSLRSRSNELASAANALSDATERSIIERVSLLGGQQEPRTKELLNHFNERIRAIVRDVLNSSNDGACVLWKTAEECYNQAISPSGKLQFDDYFVPLEQACLEWPYDPDFENEEYYDHENHLDVDEHYAEAWGRNIELNEARKIRKRQGQTQSWVDFWVRALNHCPGGPTLFYPPGASSAARSIEWPFNDIQRYLFRAFDSKSSGRNDDIVVASTMSKSGTPESSKIDILSLGIHDASGMLYNHLTKGCFNGKASDNLMSWSSSLIFVIQYAIWRSHIGNLFPSEVRICAIDTSMFPPGQFVRDMSLLKAYHNTELNEDQERFFRFRLENSEYDNGEYLSQGLVNHGGRSCTFSLQDLVEAGLYELYPEFGDAQARGKWTNRVRDLRVCWDNEQKTTLQDILHAFNMARECFGLFDAPDMALLLLTFKNRKLRTTALQCDPRHADTSGPVEVCRYVRAARAVERSNQNSSLWASGTLKRLFNSYNTEGVQGIFECI</sequence>
<keyword evidence="3" id="KW-1185">Reference proteome</keyword>
<evidence type="ECO:0000313" key="2">
    <source>
        <dbReference type="EMBL" id="KPA35589.1"/>
    </source>
</evidence>
<dbReference type="InterPro" id="IPR056009">
    <property type="entry name" value="DUF7587"/>
</dbReference>
<reference evidence="2 3" key="1">
    <citation type="submission" date="2015-04" db="EMBL/GenBank/DDBJ databases">
        <title>The draft genome sequence of Fusarium langsethiae, a T-2/HT-2 mycotoxin producer.</title>
        <authorList>
            <person name="Lysoe E."/>
            <person name="Divon H.H."/>
            <person name="Terzi V."/>
            <person name="Orru L."/>
            <person name="Lamontanara A."/>
            <person name="Kolseth A.-K."/>
            <person name="Frandsen R.J."/>
            <person name="Nielsen K."/>
            <person name="Thrane U."/>
        </authorList>
    </citation>
    <scope>NUCLEOTIDE SEQUENCE [LARGE SCALE GENOMIC DNA]</scope>
    <source>
        <strain evidence="2 3">Fl201059</strain>
    </source>
</reference>